<gene>
    <name evidence="2" type="primary">LOC104234046</name>
</gene>
<reference evidence="2" key="2">
    <citation type="submission" date="2025-08" db="UniProtKB">
        <authorList>
            <consortium name="RefSeq"/>
        </authorList>
    </citation>
    <scope>IDENTIFICATION</scope>
    <source>
        <tissue evidence="2">Leaf</tissue>
    </source>
</reference>
<accession>A0A1U7X110</accession>
<organism evidence="1 2">
    <name type="scientific">Nicotiana sylvestris</name>
    <name type="common">Wood tobacco</name>
    <name type="synonym">South American tobacco</name>
    <dbReference type="NCBI Taxonomy" id="4096"/>
    <lineage>
        <taxon>Eukaryota</taxon>
        <taxon>Viridiplantae</taxon>
        <taxon>Streptophyta</taxon>
        <taxon>Embryophyta</taxon>
        <taxon>Tracheophyta</taxon>
        <taxon>Spermatophyta</taxon>
        <taxon>Magnoliopsida</taxon>
        <taxon>eudicotyledons</taxon>
        <taxon>Gunneridae</taxon>
        <taxon>Pentapetalae</taxon>
        <taxon>asterids</taxon>
        <taxon>lamiids</taxon>
        <taxon>Solanales</taxon>
        <taxon>Solanaceae</taxon>
        <taxon>Nicotianoideae</taxon>
        <taxon>Nicotianeae</taxon>
        <taxon>Nicotiana</taxon>
    </lineage>
</organism>
<protein>
    <submittedName>
        <fullName evidence="2">Uncharacterized protein LOC104234046</fullName>
    </submittedName>
</protein>
<reference evidence="1" key="1">
    <citation type="journal article" date="2013" name="Genome Biol.">
        <title>Reference genomes and transcriptomes of Nicotiana sylvestris and Nicotiana tomentosiformis.</title>
        <authorList>
            <person name="Sierro N."/>
            <person name="Battey J.N."/>
            <person name="Ouadi S."/>
            <person name="Bovet L."/>
            <person name="Goepfert S."/>
            <person name="Bakaher N."/>
            <person name="Peitsch M.C."/>
            <person name="Ivanov N.V."/>
        </authorList>
    </citation>
    <scope>NUCLEOTIDE SEQUENCE [LARGE SCALE GENOMIC DNA]</scope>
</reference>
<evidence type="ECO:0000313" key="2">
    <source>
        <dbReference type="RefSeq" id="XP_009785837.1"/>
    </source>
</evidence>
<keyword evidence="1" id="KW-1185">Reference proteome</keyword>
<dbReference type="RefSeq" id="XP_009785837.1">
    <property type="nucleotide sequence ID" value="XM_009787535.1"/>
</dbReference>
<proteinExistence type="predicted"/>
<dbReference type="Proteomes" id="UP000189701">
    <property type="component" value="Unplaced"/>
</dbReference>
<evidence type="ECO:0000313" key="1">
    <source>
        <dbReference type="Proteomes" id="UP000189701"/>
    </source>
</evidence>
<dbReference type="AlphaFoldDB" id="A0A1U7X110"/>
<sequence>MIEVPAEGQSGGMVVLWNTNLVHVNNFVKRNNEIHALLEITNSSWIKWLPGNPNSLTWQLKQLKIIHNFREGNKVAHKMAKEGLKHARKHQLFVNPLPLVLNKLAMDRNGYVHLLKNFSTHVCFSLAEMGNLNVLEACTFVKDVTVNTS</sequence>
<name>A0A1U7X110_NICSY</name>